<evidence type="ECO:0000256" key="5">
    <source>
        <dbReference type="ARBA" id="ARBA00023004"/>
    </source>
</evidence>
<keyword evidence="6" id="KW-0503">Monooxygenase</keyword>
<dbReference type="InterPro" id="IPR050196">
    <property type="entry name" value="Cytochrome_P450_Monoox"/>
</dbReference>
<dbReference type="AlphaFoldDB" id="A0A0G2ETW6"/>
<dbReference type="InterPro" id="IPR001128">
    <property type="entry name" value="Cyt_P450"/>
</dbReference>
<dbReference type="SUPFAM" id="SSF48264">
    <property type="entry name" value="Cytochrome P450"/>
    <property type="match status" value="1"/>
</dbReference>
<dbReference type="Proteomes" id="UP000034182">
    <property type="component" value="Unassembled WGS sequence"/>
</dbReference>
<evidence type="ECO:0000256" key="6">
    <source>
        <dbReference type="ARBA" id="ARBA00023033"/>
    </source>
</evidence>
<dbReference type="GO" id="GO:0016705">
    <property type="term" value="F:oxidoreductase activity, acting on paired donors, with incorporation or reduction of molecular oxygen"/>
    <property type="evidence" value="ECO:0007669"/>
    <property type="project" value="InterPro"/>
</dbReference>
<proteinExistence type="inferred from homology"/>
<comment type="caution">
    <text evidence="7">The sequence shown here is derived from an EMBL/GenBank/DDBJ whole genome shotgun (WGS) entry which is preliminary data.</text>
</comment>
<evidence type="ECO:0000256" key="3">
    <source>
        <dbReference type="ARBA" id="ARBA00022723"/>
    </source>
</evidence>
<dbReference type="GO" id="GO:0004497">
    <property type="term" value="F:monooxygenase activity"/>
    <property type="evidence" value="ECO:0007669"/>
    <property type="project" value="UniProtKB-KW"/>
</dbReference>
<dbReference type="PRINTS" id="PR00463">
    <property type="entry name" value="EP450I"/>
</dbReference>
<dbReference type="PANTHER" id="PTHR24291:SF50">
    <property type="entry name" value="BIFUNCTIONAL ALBAFLAVENONE MONOOXYGENASE_TERPENE SYNTHASE"/>
    <property type="match status" value="1"/>
</dbReference>
<dbReference type="Gene3D" id="1.10.630.10">
    <property type="entry name" value="Cytochrome P450"/>
    <property type="match status" value="1"/>
</dbReference>
<dbReference type="InterPro" id="IPR002401">
    <property type="entry name" value="Cyt_P450_E_grp-I"/>
</dbReference>
<keyword evidence="3" id="KW-0479">Metal-binding</keyword>
<dbReference type="Pfam" id="PF00067">
    <property type="entry name" value="p450"/>
    <property type="match status" value="1"/>
</dbReference>
<protein>
    <submittedName>
        <fullName evidence="7">Putative bifunctional p450 nadph reductase</fullName>
    </submittedName>
</protein>
<evidence type="ECO:0000256" key="4">
    <source>
        <dbReference type="ARBA" id="ARBA00023002"/>
    </source>
</evidence>
<dbReference type="InterPro" id="IPR036396">
    <property type="entry name" value="Cyt_P450_sf"/>
</dbReference>
<keyword evidence="4" id="KW-0560">Oxidoreductase</keyword>
<evidence type="ECO:0000256" key="2">
    <source>
        <dbReference type="ARBA" id="ARBA00022617"/>
    </source>
</evidence>
<evidence type="ECO:0000256" key="1">
    <source>
        <dbReference type="ARBA" id="ARBA00010617"/>
    </source>
</evidence>
<keyword evidence="5" id="KW-0408">Iron</keyword>
<dbReference type="GO" id="GO:0005506">
    <property type="term" value="F:iron ion binding"/>
    <property type="evidence" value="ECO:0007669"/>
    <property type="project" value="InterPro"/>
</dbReference>
<reference evidence="7 8" key="1">
    <citation type="submission" date="2015-03" db="EMBL/GenBank/DDBJ databases">
        <authorList>
            <person name="Morales-Cruz A."/>
            <person name="Amrine K.C."/>
            <person name="Cantu D."/>
        </authorList>
    </citation>
    <scope>NUCLEOTIDE SEQUENCE [LARGE SCALE GENOMIC DNA]</scope>
    <source>
        <strain evidence="7">DS831</strain>
    </source>
</reference>
<organism evidence="7 8">
    <name type="scientific">Diplodia seriata</name>
    <dbReference type="NCBI Taxonomy" id="420778"/>
    <lineage>
        <taxon>Eukaryota</taxon>
        <taxon>Fungi</taxon>
        <taxon>Dikarya</taxon>
        <taxon>Ascomycota</taxon>
        <taxon>Pezizomycotina</taxon>
        <taxon>Dothideomycetes</taxon>
        <taxon>Dothideomycetes incertae sedis</taxon>
        <taxon>Botryosphaeriales</taxon>
        <taxon>Botryosphaeriaceae</taxon>
        <taxon>Diplodia</taxon>
    </lineage>
</organism>
<dbReference type="EMBL" id="LAQI01000036">
    <property type="protein sequence ID" value="KKY25634.1"/>
    <property type="molecule type" value="Genomic_DNA"/>
</dbReference>
<gene>
    <name evidence="7" type="ORF">UCDDS831_g01977</name>
</gene>
<accession>A0A0G2ETW6</accession>
<comment type="similarity">
    <text evidence="1">Belongs to the cytochrome P450 family.</text>
</comment>
<evidence type="ECO:0000313" key="7">
    <source>
        <dbReference type="EMBL" id="KKY25634.1"/>
    </source>
</evidence>
<name>A0A0G2ETW6_9PEZI</name>
<keyword evidence="2" id="KW-0349">Heme</keyword>
<reference evidence="7 8" key="2">
    <citation type="submission" date="2015-05" db="EMBL/GenBank/DDBJ databases">
        <title>Distinctive expansion of gene families associated with plant cell wall degradation and secondary metabolism in the genomes of grapevine trunk pathogens.</title>
        <authorList>
            <person name="Lawrence D.P."/>
            <person name="Travadon R."/>
            <person name="Rolshausen P.E."/>
            <person name="Baumgartner K."/>
        </authorList>
    </citation>
    <scope>NUCLEOTIDE SEQUENCE [LARGE SCALE GENOMIC DNA]</scope>
    <source>
        <strain evidence="7">DS831</strain>
    </source>
</reference>
<sequence length="324" mass="36826">MSLEPIPQPPTYLYGMLANLPEIDPSFPLSSLWRLQALYGPIFQLDLISNKLIVLSSYELAHEVMGDEKFEKVITAGLKELRPLIKDGLFSAYPHELASSNWWKAHRTLRPVFGPMGVRKMFPEQLDIASQLVLRWDRMGSSHAIDAGDELAFDTIGICAFNYRFNNFYAEHMHPFATQMAASLVQAGKRAFRTQMENRLRMWSNKEMQDNIQAMHKLCDELVAERKAHPQPGVNDLLNTMLTVADPVTGEKLDDENIRYQMVTFLIAGHETTSGTLSYLFYNLLKNPEALHKAQQEVDGVLGDSPLTVRHLEKLKSRPTRPSL</sequence>
<dbReference type="GO" id="GO:0020037">
    <property type="term" value="F:heme binding"/>
    <property type="evidence" value="ECO:0007669"/>
    <property type="project" value="InterPro"/>
</dbReference>
<evidence type="ECO:0000313" key="8">
    <source>
        <dbReference type="Proteomes" id="UP000034182"/>
    </source>
</evidence>
<dbReference type="PANTHER" id="PTHR24291">
    <property type="entry name" value="CYTOCHROME P450 FAMILY 4"/>
    <property type="match status" value="1"/>
</dbReference>